<feature type="domain" description="B12-binding" evidence="7">
    <location>
        <begin position="519"/>
        <end position="648"/>
    </location>
</feature>
<evidence type="ECO:0000259" key="7">
    <source>
        <dbReference type="PROSITE" id="PS51332"/>
    </source>
</evidence>
<evidence type="ECO:0000256" key="6">
    <source>
        <dbReference type="ARBA" id="ARBA00023285"/>
    </source>
</evidence>
<dbReference type="InterPro" id="IPR036724">
    <property type="entry name" value="Cobalamin-bd_sf"/>
</dbReference>
<dbReference type="PROSITE" id="PS51332">
    <property type="entry name" value="B12_BINDING"/>
    <property type="match status" value="1"/>
</dbReference>
<dbReference type="PANTHER" id="PTHR48101">
    <property type="entry name" value="METHYLMALONYL-COA MUTASE, MITOCHONDRIAL-RELATED"/>
    <property type="match status" value="1"/>
</dbReference>
<evidence type="ECO:0000313" key="8">
    <source>
        <dbReference type="EMBL" id="MDC7784489.1"/>
    </source>
</evidence>
<dbReference type="InterPro" id="IPR016176">
    <property type="entry name" value="Cbl-dep_enz_cat"/>
</dbReference>
<keyword evidence="4" id="KW-0479">Metal-binding</keyword>
<gene>
    <name evidence="8" type="ORF">PQJ73_02235</name>
</gene>
<dbReference type="Gene3D" id="3.20.20.240">
    <property type="entry name" value="Methylmalonyl-CoA mutase"/>
    <property type="match status" value="1"/>
</dbReference>
<dbReference type="InterPro" id="IPR006098">
    <property type="entry name" value="MMCoA_mutase_a_cat"/>
</dbReference>
<dbReference type="InterPro" id="IPR006159">
    <property type="entry name" value="Acid_CoA_mut_C"/>
</dbReference>
<comment type="caution">
    <text evidence="8">The sequence shown here is derived from an EMBL/GenBank/DDBJ whole genome shotgun (WGS) entry which is preliminary data.</text>
</comment>
<dbReference type="CDD" id="cd02071">
    <property type="entry name" value="MM_CoA_mut_B12_BD"/>
    <property type="match status" value="1"/>
</dbReference>
<keyword evidence="6" id="KW-0170">Cobalt</keyword>
<dbReference type="Proteomes" id="UP001165652">
    <property type="component" value="Unassembled WGS sequence"/>
</dbReference>
<dbReference type="SUPFAM" id="SSF52242">
    <property type="entry name" value="Cobalamin (vitamin B12)-binding domain"/>
    <property type="match status" value="1"/>
</dbReference>
<dbReference type="InterPro" id="IPR006099">
    <property type="entry name" value="MeMalonylCoA_mutase_a/b_cat"/>
</dbReference>
<organism evidence="8 9">
    <name type="scientific">Rhodoplanes tepidamans</name>
    <name type="common">Rhodoplanes cryptolactis</name>
    <dbReference type="NCBI Taxonomy" id="200616"/>
    <lineage>
        <taxon>Bacteria</taxon>
        <taxon>Pseudomonadati</taxon>
        <taxon>Pseudomonadota</taxon>
        <taxon>Alphaproteobacteria</taxon>
        <taxon>Hyphomicrobiales</taxon>
        <taxon>Nitrobacteraceae</taxon>
        <taxon>Rhodoplanes</taxon>
    </lineage>
</organism>
<dbReference type="InterPro" id="IPR006158">
    <property type="entry name" value="Cobalamin-bd"/>
</dbReference>
<keyword evidence="5" id="KW-0413">Isomerase</keyword>
<dbReference type="PANTHER" id="PTHR48101:SF3">
    <property type="entry name" value="COENZYME B12-DEPENDENT MUTASE"/>
    <property type="match status" value="1"/>
</dbReference>
<dbReference type="SUPFAM" id="SSF51703">
    <property type="entry name" value="Cobalamin (vitamin B12)-dependent enzymes"/>
    <property type="match status" value="1"/>
</dbReference>
<protein>
    <submittedName>
        <fullName evidence="8">Protein meaA</fullName>
    </submittedName>
</protein>
<evidence type="ECO:0000313" key="9">
    <source>
        <dbReference type="Proteomes" id="UP001165652"/>
    </source>
</evidence>
<name>A0ABT5J598_RHOTP</name>
<dbReference type="Gene3D" id="3.40.50.280">
    <property type="entry name" value="Cobalamin-binding domain"/>
    <property type="match status" value="1"/>
</dbReference>
<sequence length="654" mass="71460">MRDKPWIIRTYAGHSSARESNALYRKNLAKGQTGLSVAFDLPTQTGYDSDHPIARGEVGKVGVAVSHIGDMRTLFDGIPLGEMNTSMTINATAAWLLAMYVAVADEQGVPRAKLTGTTQNDIIKEYLSRGTYVFPPGPSMRLIKDVILFTTREMPKWNPMNVCSYHLQEAGATPVQELAYALATAVAVLDSVKAAGEIDDFGEVVGRISFFVNAGMRFITEICKMRAFCELWDEITRERYGVADPKQRLFRYGVQVNSLGLTEQQPENNVYRIFLQMLAVTLSKSARARAVQLPAWNEALGLPTPWDQQWSLRAQQILAYESDLLEYGDIFTGSVEIARKVEELKAEARDELRRILDMGGAVGAIDTGYLKEQLVVSNSRRVELIEAGEQVVVGVNRFVETEPSPLPTGEGAIITIPPEVEQEQIARLQAWRDGRDNGAVAATLKELRRAAVEGRNIMPASIACAKAGVTTGEWAFALREGFGEYRAPTGISASARNDARNIDDLKAEVDRVSRTLGRRLKFLVGKPGLDGHSNGAEQVAVRARDAGMDVVYEGIRFTPEDIARAARDKDVHVVGLSILSGSHMELVADTMAKLREAGVSHVPVVVGGIIPPDDAKALLASGVAAVYTPKDFELNRIMTDICRIVEEAASDKAA</sequence>
<dbReference type="EMBL" id="JAQQLI010000002">
    <property type="protein sequence ID" value="MDC7784489.1"/>
    <property type="molecule type" value="Genomic_DNA"/>
</dbReference>
<dbReference type="Pfam" id="PF02310">
    <property type="entry name" value="B12-binding"/>
    <property type="match status" value="1"/>
</dbReference>
<accession>A0ABT5J598</accession>
<reference evidence="8" key="2">
    <citation type="submission" date="2023-02" db="EMBL/GenBank/DDBJ databases">
        <authorList>
            <person name="Rayyan A."/>
            <person name="Meyer T."/>
            <person name="Kyndt J.A."/>
        </authorList>
    </citation>
    <scope>NUCLEOTIDE SEQUENCE</scope>
    <source>
        <strain evidence="8">DSM 9987</strain>
    </source>
</reference>
<comment type="cofactor">
    <cofactor evidence="1">
        <name>adenosylcob(III)alamin</name>
        <dbReference type="ChEBI" id="CHEBI:18408"/>
    </cofactor>
</comment>
<proteinExistence type="inferred from homology"/>
<keyword evidence="9" id="KW-1185">Reference proteome</keyword>
<dbReference type="NCBIfam" id="TIGR00641">
    <property type="entry name" value="acid_CoA_mut_N"/>
    <property type="match status" value="1"/>
</dbReference>
<evidence type="ECO:0000256" key="4">
    <source>
        <dbReference type="ARBA" id="ARBA00022723"/>
    </source>
</evidence>
<comment type="similarity">
    <text evidence="2">Belongs to the methylmalonyl-CoA mutase family.</text>
</comment>
<evidence type="ECO:0000256" key="5">
    <source>
        <dbReference type="ARBA" id="ARBA00023235"/>
    </source>
</evidence>
<evidence type="ECO:0000256" key="2">
    <source>
        <dbReference type="ARBA" id="ARBA00008465"/>
    </source>
</evidence>
<keyword evidence="3" id="KW-0846">Cobalamin</keyword>
<dbReference type="RefSeq" id="WP_272775339.1">
    <property type="nucleotide sequence ID" value="NZ_JAQQLI010000002.1"/>
</dbReference>
<reference evidence="8" key="1">
    <citation type="journal article" date="2023" name="Microbiol Resour">
        <title>Genome Sequences of Rhodoplanes serenus and Two Thermotolerant Strains, Rhodoplanes tepidamans and 'Rhodoplanes cryptolactis,' Further Refine the Genus.</title>
        <authorList>
            <person name="Rayyan A.A."/>
            <person name="Kyndt J.A."/>
        </authorList>
    </citation>
    <scope>NUCLEOTIDE SEQUENCE</scope>
    <source>
        <strain evidence="8">DSM 9987</strain>
    </source>
</reference>
<evidence type="ECO:0000256" key="1">
    <source>
        <dbReference type="ARBA" id="ARBA00001922"/>
    </source>
</evidence>
<dbReference type="NCBIfam" id="TIGR00640">
    <property type="entry name" value="acid_CoA_mut_C"/>
    <property type="match status" value="1"/>
</dbReference>
<evidence type="ECO:0000256" key="3">
    <source>
        <dbReference type="ARBA" id="ARBA00022628"/>
    </source>
</evidence>
<dbReference type="Pfam" id="PF01642">
    <property type="entry name" value="MM_CoA_mutase"/>
    <property type="match status" value="1"/>
</dbReference>